<dbReference type="AlphaFoldDB" id="A0AAE0XPS7"/>
<name>A0AAE0XPS7_9GAST</name>
<dbReference type="Proteomes" id="UP001283361">
    <property type="component" value="Unassembled WGS sequence"/>
</dbReference>
<evidence type="ECO:0000313" key="1">
    <source>
        <dbReference type="EMBL" id="KAK3702539.1"/>
    </source>
</evidence>
<accession>A0AAE0XPS7</accession>
<organism evidence="1 2">
    <name type="scientific">Elysia crispata</name>
    <name type="common">lettuce slug</name>
    <dbReference type="NCBI Taxonomy" id="231223"/>
    <lineage>
        <taxon>Eukaryota</taxon>
        <taxon>Metazoa</taxon>
        <taxon>Spiralia</taxon>
        <taxon>Lophotrochozoa</taxon>
        <taxon>Mollusca</taxon>
        <taxon>Gastropoda</taxon>
        <taxon>Heterobranchia</taxon>
        <taxon>Euthyneura</taxon>
        <taxon>Panpulmonata</taxon>
        <taxon>Sacoglossa</taxon>
        <taxon>Placobranchoidea</taxon>
        <taxon>Plakobranchidae</taxon>
        <taxon>Elysia</taxon>
    </lineage>
</organism>
<sequence>MEKGGGSRRKGWGWEENSWKRESAGSNIGSPQLSVWTRGLGERKTSRRGRGLNRAAKRGHVRFITNQKLREKVGLPACLSVSAFWASGRLLESTTGRSPKFYRHLSPLLAPPRVRVSGQPAISHRDTNAVISGLSSSVLTHLPLPILNTLS</sequence>
<gene>
    <name evidence="1" type="ORF">RRG08_042532</name>
</gene>
<protein>
    <submittedName>
        <fullName evidence="1">Uncharacterized protein</fullName>
    </submittedName>
</protein>
<proteinExistence type="predicted"/>
<reference evidence="1" key="1">
    <citation type="journal article" date="2023" name="G3 (Bethesda)">
        <title>A reference genome for the long-term kleptoplast-retaining sea slug Elysia crispata morphotype clarki.</title>
        <authorList>
            <person name="Eastman K.E."/>
            <person name="Pendleton A.L."/>
            <person name="Shaikh M.A."/>
            <person name="Suttiyut T."/>
            <person name="Ogas R."/>
            <person name="Tomko P."/>
            <person name="Gavelis G."/>
            <person name="Widhalm J.R."/>
            <person name="Wisecaver J.H."/>
        </authorList>
    </citation>
    <scope>NUCLEOTIDE SEQUENCE</scope>
    <source>
        <strain evidence="1">ECLA1</strain>
    </source>
</reference>
<evidence type="ECO:0000313" key="2">
    <source>
        <dbReference type="Proteomes" id="UP001283361"/>
    </source>
</evidence>
<keyword evidence="2" id="KW-1185">Reference proteome</keyword>
<dbReference type="EMBL" id="JAWDGP010007852">
    <property type="protein sequence ID" value="KAK3702539.1"/>
    <property type="molecule type" value="Genomic_DNA"/>
</dbReference>
<comment type="caution">
    <text evidence="1">The sequence shown here is derived from an EMBL/GenBank/DDBJ whole genome shotgun (WGS) entry which is preliminary data.</text>
</comment>